<evidence type="ECO:0000313" key="2">
    <source>
        <dbReference type="Proteomes" id="UP000815677"/>
    </source>
</evidence>
<protein>
    <submittedName>
        <fullName evidence="1">Uncharacterized protein</fullName>
    </submittedName>
</protein>
<evidence type="ECO:0000313" key="1">
    <source>
        <dbReference type="EMBL" id="GAT49937.1"/>
    </source>
</evidence>
<accession>A0ABQ0LFR3</accession>
<proteinExistence type="predicted"/>
<organism evidence="1 2">
    <name type="scientific">Mycena chlorophos</name>
    <name type="common">Agaric fungus</name>
    <name type="synonym">Agaricus chlorophos</name>
    <dbReference type="NCBI Taxonomy" id="658473"/>
    <lineage>
        <taxon>Eukaryota</taxon>
        <taxon>Fungi</taxon>
        <taxon>Dikarya</taxon>
        <taxon>Basidiomycota</taxon>
        <taxon>Agaricomycotina</taxon>
        <taxon>Agaricomycetes</taxon>
        <taxon>Agaricomycetidae</taxon>
        <taxon>Agaricales</taxon>
        <taxon>Marasmiineae</taxon>
        <taxon>Mycenaceae</taxon>
        <taxon>Mycena</taxon>
    </lineage>
</organism>
<gene>
    <name evidence="1" type="ORF">MCHLO_07221</name>
</gene>
<name>A0ABQ0LFR3_MYCCL</name>
<sequence>MAVESHASASCSLPPCRRLWRQWPSRPVILVEPTVAWANPSPSSLGFDEHGELVVVAMSKLHCSTLFPVLVHCRLQEGSIPLGDKPGALPRAVGAILMRMRSPKPHITPLATQFARRWAVHDVWRRESGRDDHVLCGQCPASGRDLFASLSTASRLDSLRGKRECLALDHLAIRHSLRPRAVCGTGRTSQVVLYSASAFGRTGRAPQSLRVWLA</sequence>
<dbReference type="Proteomes" id="UP000815677">
    <property type="component" value="Unassembled WGS sequence"/>
</dbReference>
<reference evidence="1" key="1">
    <citation type="submission" date="2014-09" db="EMBL/GenBank/DDBJ databases">
        <title>Genome sequence of the luminous mushroom Mycena chlorophos for searching fungal bioluminescence genes.</title>
        <authorList>
            <person name="Tanaka Y."/>
            <person name="Kasuga D."/>
            <person name="Oba Y."/>
            <person name="Hase S."/>
            <person name="Sato K."/>
            <person name="Oba Y."/>
            <person name="Sakakibara Y."/>
        </authorList>
    </citation>
    <scope>NUCLEOTIDE SEQUENCE</scope>
</reference>
<dbReference type="EMBL" id="DF846048">
    <property type="protein sequence ID" value="GAT49937.1"/>
    <property type="molecule type" value="Genomic_DNA"/>
</dbReference>
<keyword evidence="2" id="KW-1185">Reference proteome</keyword>